<proteinExistence type="predicted"/>
<dbReference type="AlphaFoldDB" id="A0A3N4HVA0"/>
<reference evidence="3 4" key="1">
    <citation type="journal article" date="2018" name="Nat. Ecol. Evol.">
        <title>Pezizomycetes genomes reveal the molecular basis of ectomycorrhizal truffle lifestyle.</title>
        <authorList>
            <person name="Murat C."/>
            <person name="Payen T."/>
            <person name="Noel B."/>
            <person name="Kuo A."/>
            <person name="Morin E."/>
            <person name="Chen J."/>
            <person name="Kohler A."/>
            <person name="Krizsan K."/>
            <person name="Balestrini R."/>
            <person name="Da Silva C."/>
            <person name="Montanini B."/>
            <person name="Hainaut M."/>
            <person name="Levati E."/>
            <person name="Barry K.W."/>
            <person name="Belfiori B."/>
            <person name="Cichocki N."/>
            <person name="Clum A."/>
            <person name="Dockter R.B."/>
            <person name="Fauchery L."/>
            <person name="Guy J."/>
            <person name="Iotti M."/>
            <person name="Le Tacon F."/>
            <person name="Lindquist E.A."/>
            <person name="Lipzen A."/>
            <person name="Malagnac F."/>
            <person name="Mello A."/>
            <person name="Molinier V."/>
            <person name="Miyauchi S."/>
            <person name="Poulain J."/>
            <person name="Riccioni C."/>
            <person name="Rubini A."/>
            <person name="Sitrit Y."/>
            <person name="Splivallo R."/>
            <person name="Traeger S."/>
            <person name="Wang M."/>
            <person name="Zifcakova L."/>
            <person name="Wipf D."/>
            <person name="Zambonelli A."/>
            <person name="Paolocci F."/>
            <person name="Nowrousian M."/>
            <person name="Ottonello S."/>
            <person name="Baldrian P."/>
            <person name="Spatafora J.W."/>
            <person name="Henrissat B."/>
            <person name="Nagy L.G."/>
            <person name="Aury J.M."/>
            <person name="Wincker P."/>
            <person name="Grigoriev I.V."/>
            <person name="Bonfante P."/>
            <person name="Martin F.M."/>
        </authorList>
    </citation>
    <scope>NUCLEOTIDE SEQUENCE [LARGE SCALE GENOMIC DNA]</scope>
    <source>
        <strain evidence="3 4">RN42</strain>
    </source>
</reference>
<feature type="transmembrane region" description="Helical" evidence="2">
    <location>
        <begin position="129"/>
        <end position="148"/>
    </location>
</feature>
<evidence type="ECO:0000313" key="3">
    <source>
        <dbReference type="EMBL" id="RPA76996.1"/>
    </source>
</evidence>
<keyword evidence="2" id="KW-1133">Transmembrane helix</keyword>
<evidence type="ECO:0008006" key="5">
    <source>
        <dbReference type="Google" id="ProtNLM"/>
    </source>
</evidence>
<feature type="transmembrane region" description="Helical" evidence="2">
    <location>
        <begin position="154"/>
        <end position="171"/>
    </location>
</feature>
<feature type="transmembrane region" description="Helical" evidence="2">
    <location>
        <begin position="20"/>
        <end position="42"/>
    </location>
</feature>
<organism evidence="3 4">
    <name type="scientific">Ascobolus immersus RN42</name>
    <dbReference type="NCBI Taxonomy" id="1160509"/>
    <lineage>
        <taxon>Eukaryota</taxon>
        <taxon>Fungi</taxon>
        <taxon>Dikarya</taxon>
        <taxon>Ascomycota</taxon>
        <taxon>Pezizomycotina</taxon>
        <taxon>Pezizomycetes</taxon>
        <taxon>Pezizales</taxon>
        <taxon>Ascobolaceae</taxon>
        <taxon>Ascobolus</taxon>
    </lineage>
</organism>
<gene>
    <name evidence="3" type="ORF">BJ508DRAFT_364710</name>
</gene>
<keyword evidence="4" id="KW-1185">Reference proteome</keyword>
<feature type="region of interest" description="Disordered" evidence="1">
    <location>
        <begin position="76"/>
        <end position="109"/>
    </location>
</feature>
<keyword evidence="2" id="KW-0812">Transmembrane</keyword>
<dbReference type="EMBL" id="ML119733">
    <property type="protein sequence ID" value="RPA76996.1"/>
    <property type="molecule type" value="Genomic_DNA"/>
</dbReference>
<accession>A0A3N4HVA0</accession>
<evidence type="ECO:0000256" key="1">
    <source>
        <dbReference type="SAM" id="MobiDB-lite"/>
    </source>
</evidence>
<evidence type="ECO:0000313" key="4">
    <source>
        <dbReference type="Proteomes" id="UP000275078"/>
    </source>
</evidence>
<evidence type="ECO:0000256" key="2">
    <source>
        <dbReference type="SAM" id="Phobius"/>
    </source>
</evidence>
<sequence length="208" mass="24127">MAPLHTTSTLHPYPLPSVPPLPTLPILLPPIALLAILLVLYIRRPATIVPTRPMAQIKTPLLARGRVRTHRRVSNYGGIRVPSSPSDEDEPEDGTGKGDGRPAHPRGDKRPKFIRRWWRRRRRNGMSGCRLGWCVYDGMMTVLTLFWLWRCVYVWVKLCLFWGCMLARWLYCFRGSFSVVSCWRFCVFFHSLYGRSEPDIKIYRSLIS</sequence>
<protein>
    <recommendedName>
        <fullName evidence="5">Transmembrane protein</fullName>
    </recommendedName>
</protein>
<dbReference type="Proteomes" id="UP000275078">
    <property type="component" value="Unassembled WGS sequence"/>
</dbReference>
<feature type="compositionally biased region" description="Basic and acidic residues" evidence="1">
    <location>
        <begin position="94"/>
        <end position="109"/>
    </location>
</feature>
<name>A0A3N4HVA0_ASCIM</name>
<keyword evidence="2" id="KW-0472">Membrane</keyword>